<dbReference type="AlphaFoldDB" id="A0A6J4S345"/>
<accession>A0A6J4S345</accession>
<dbReference type="EMBL" id="CADCVR010000036">
    <property type="protein sequence ID" value="CAA9487631.1"/>
    <property type="molecule type" value="Genomic_DNA"/>
</dbReference>
<feature type="non-terminal residue" evidence="2">
    <location>
        <position position="1"/>
    </location>
</feature>
<sequence>AGEELRDVERCAPRNGLGRRRRRGADRGVGATRRSARGAQGCSQGGTARPRDGRRGLRAGPRHLRGGAKRAERAGRAGRRQL</sequence>
<evidence type="ECO:0000313" key="2">
    <source>
        <dbReference type="EMBL" id="CAA9487631.1"/>
    </source>
</evidence>
<evidence type="ECO:0000256" key="1">
    <source>
        <dbReference type="SAM" id="MobiDB-lite"/>
    </source>
</evidence>
<gene>
    <name evidence="2" type="ORF">AVDCRST_MAG53-1103</name>
</gene>
<feature type="region of interest" description="Disordered" evidence="1">
    <location>
        <begin position="1"/>
        <end position="82"/>
    </location>
</feature>
<name>A0A6J4S345_9ACTN</name>
<organism evidence="2">
    <name type="scientific">uncultured Solirubrobacteraceae bacterium</name>
    <dbReference type="NCBI Taxonomy" id="1162706"/>
    <lineage>
        <taxon>Bacteria</taxon>
        <taxon>Bacillati</taxon>
        <taxon>Actinomycetota</taxon>
        <taxon>Thermoleophilia</taxon>
        <taxon>Solirubrobacterales</taxon>
        <taxon>Solirubrobacteraceae</taxon>
        <taxon>environmental samples</taxon>
    </lineage>
</organism>
<proteinExistence type="predicted"/>
<protein>
    <submittedName>
        <fullName evidence="2">Uncharacterized protein</fullName>
    </submittedName>
</protein>
<feature type="compositionally biased region" description="Basic residues" evidence="1">
    <location>
        <begin position="56"/>
        <end position="68"/>
    </location>
</feature>
<feature type="compositionally biased region" description="Basic and acidic residues" evidence="1">
    <location>
        <begin position="1"/>
        <end position="12"/>
    </location>
</feature>
<feature type="non-terminal residue" evidence="2">
    <location>
        <position position="82"/>
    </location>
</feature>
<reference evidence="2" key="1">
    <citation type="submission" date="2020-02" db="EMBL/GenBank/DDBJ databases">
        <authorList>
            <person name="Meier V. D."/>
        </authorList>
    </citation>
    <scope>NUCLEOTIDE SEQUENCE</scope>
    <source>
        <strain evidence="2">AVDCRST_MAG53</strain>
    </source>
</reference>